<dbReference type="AlphaFoldDB" id="A0A919SX50"/>
<comment type="caution">
    <text evidence="1">The sequence shown here is derived from an EMBL/GenBank/DDBJ whole genome shotgun (WGS) entry which is preliminary data.</text>
</comment>
<accession>A0A919SX50</accession>
<proteinExistence type="predicted"/>
<reference evidence="1" key="1">
    <citation type="submission" date="2021-03" db="EMBL/GenBank/DDBJ databases">
        <title>Whole genome shotgun sequence of Actinoplanes consettensis NBRC 14913.</title>
        <authorList>
            <person name="Komaki H."/>
            <person name="Tamura T."/>
        </authorList>
    </citation>
    <scope>NUCLEOTIDE SEQUENCE</scope>
    <source>
        <strain evidence="1">NBRC 14913</strain>
    </source>
</reference>
<organism evidence="1 2">
    <name type="scientific">Winogradskya consettensis</name>
    <dbReference type="NCBI Taxonomy" id="113560"/>
    <lineage>
        <taxon>Bacteria</taxon>
        <taxon>Bacillati</taxon>
        <taxon>Actinomycetota</taxon>
        <taxon>Actinomycetes</taxon>
        <taxon>Micromonosporales</taxon>
        <taxon>Micromonosporaceae</taxon>
        <taxon>Winogradskya</taxon>
    </lineage>
</organism>
<keyword evidence="2" id="KW-1185">Reference proteome</keyword>
<dbReference type="EMBL" id="BOQP01000036">
    <property type="protein sequence ID" value="GIM79056.1"/>
    <property type="molecule type" value="Genomic_DNA"/>
</dbReference>
<dbReference type="Proteomes" id="UP000680865">
    <property type="component" value="Unassembled WGS sequence"/>
</dbReference>
<name>A0A919SX50_9ACTN</name>
<sequence>MEMLGITVSETVAARMHHMRHRKPRTPAPAGWGSRDVTGVRALACTGCGLITLQRDLAILQAEVAKNPELFTWND</sequence>
<evidence type="ECO:0000313" key="1">
    <source>
        <dbReference type="EMBL" id="GIM79056.1"/>
    </source>
</evidence>
<protein>
    <submittedName>
        <fullName evidence="1">Uncharacterized protein</fullName>
    </submittedName>
</protein>
<dbReference type="RefSeq" id="WP_213000883.1">
    <property type="nucleotide sequence ID" value="NZ_BAAATW010000017.1"/>
</dbReference>
<gene>
    <name evidence="1" type="ORF">Aco04nite_63580</name>
</gene>
<evidence type="ECO:0000313" key="2">
    <source>
        <dbReference type="Proteomes" id="UP000680865"/>
    </source>
</evidence>